<accession>A0AAJ5RQT6</accession>
<gene>
    <name evidence="1" type="ORF">OU989_10340</name>
</gene>
<dbReference type="InterPro" id="IPR005358">
    <property type="entry name" value="Puta_zinc/iron-chelating_dom"/>
</dbReference>
<dbReference type="Proteomes" id="UP001219585">
    <property type="component" value="Chromosome"/>
</dbReference>
<dbReference type="KEGG" id="liu:OU989_10340"/>
<dbReference type="EMBL" id="CP113527">
    <property type="protein sequence ID" value="WDV08842.1"/>
    <property type="molecule type" value="Genomic_DNA"/>
</dbReference>
<evidence type="ECO:0000313" key="1">
    <source>
        <dbReference type="EMBL" id="WDV08842.1"/>
    </source>
</evidence>
<reference evidence="1" key="1">
    <citation type="submission" date="2022-11" db="EMBL/GenBank/DDBJ databases">
        <title>Lysinibacillus irui.</title>
        <authorList>
            <person name="Akintayo S.O."/>
        </authorList>
    </citation>
    <scope>NUCLEOTIDE SEQUENCE</scope>
    <source>
        <strain evidence="1">IRB4-01</strain>
    </source>
</reference>
<evidence type="ECO:0000313" key="2">
    <source>
        <dbReference type="Proteomes" id="UP001219585"/>
    </source>
</evidence>
<organism evidence="1 2">
    <name type="scientific">Lysinibacillus irui</name>
    <dbReference type="NCBI Taxonomy" id="2998077"/>
    <lineage>
        <taxon>Bacteria</taxon>
        <taxon>Bacillati</taxon>
        <taxon>Bacillota</taxon>
        <taxon>Bacilli</taxon>
        <taxon>Bacillales</taxon>
        <taxon>Bacillaceae</taxon>
        <taxon>Lysinibacillus</taxon>
    </lineage>
</organism>
<dbReference type="RefSeq" id="WP_274797059.1">
    <property type="nucleotide sequence ID" value="NZ_CP113527.1"/>
</dbReference>
<protein>
    <submittedName>
        <fullName evidence="1">YkgJ family cysteine cluster protein</fullName>
    </submittedName>
</protein>
<proteinExistence type="predicted"/>
<name>A0AAJ5RQT6_9BACI</name>
<sequence>MENLPCEGCKGLCCGPVPITEKELKNIKKKLKSMPSKIRLELKNQQRFMGTCIFYDLQKDRCGIHAVRPEICRMFGYYKELVCFRKPAVATKTMDTSTIANHIGILSLDYTWKDFE</sequence>
<dbReference type="AlphaFoldDB" id="A0AAJ5RQT6"/>
<dbReference type="Pfam" id="PF03692">
    <property type="entry name" value="CxxCxxCC"/>
    <property type="match status" value="1"/>
</dbReference>